<protein>
    <submittedName>
        <fullName evidence="3">Uncharacterized protein</fullName>
    </submittedName>
</protein>
<evidence type="ECO:0000313" key="3">
    <source>
        <dbReference type="EMBL" id="KAI3919829.1"/>
    </source>
</evidence>
<name>A0AAD4XKV7_9MAGN</name>
<keyword evidence="2" id="KW-0812">Transmembrane</keyword>
<accession>A0AAD4XKV7</accession>
<feature type="transmembrane region" description="Helical" evidence="2">
    <location>
        <begin position="34"/>
        <end position="53"/>
    </location>
</feature>
<evidence type="ECO:0000313" key="4">
    <source>
        <dbReference type="Proteomes" id="UP001202328"/>
    </source>
</evidence>
<proteinExistence type="predicted"/>
<keyword evidence="2" id="KW-0472">Membrane</keyword>
<dbReference type="PANTHER" id="PTHR37714">
    <property type="entry name" value="PROTEIN, PUTATIVE-RELATED"/>
    <property type="match status" value="1"/>
</dbReference>
<evidence type="ECO:0000256" key="2">
    <source>
        <dbReference type="SAM" id="Phobius"/>
    </source>
</evidence>
<keyword evidence="4" id="KW-1185">Reference proteome</keyword>
<feature type="compositionally biased region" description="Low complexity" evidence="1">
    <location>
        <begin position="69"/>
        <end position="80"/>
    </location>
</feature>
<comment type="caution">
    <text evidence="3">The sequence shown here is derived from an EMBL/GenBank/DDBJ whole genome shotgun (WGS) entry which is preliminary data.</text>
</comment>
<sequence>MRMMISDVVVGNLMSVYLGLIAALKLFGVLSGRSFSGMFVVLVSSAAVLFILLSTLSWDVSRKAAAASSSLSSSASSSSAQDYNHQNRGAHKCRGGICWHGTVSVRSTVSQVRFRLPPHHHHQLPPPPLP</sequence>
<dbReference type="Proteomes" id="UP001202328">
    <property type="component" value="Unassembled WGS sequence"/>
</dbReference>
<dbReference type="PANTHER" id="PTHR37714:SF1">
    <property type="entry name" value="PROTEIN, PUTATIVE-RELATED"/>
    <property type="match status" value="1"/>
</dbReference>
<organism evidence="3 4">
    <name type="scientific">Papaver atlanticum</name>
    <dbReference type="NCBI Taxonomy" id="357466"/>
    <lineage>
        <taxon>Eukaryota</taxon>
        <taxon>Viridiplantae</taxon>
        <taxon>Streptophyta</taxon>
        <taxon>Embryophyta</taxon>
        <taxon>Tracheophyta</taxon>
        <taxon>Spermatophyta</taxon>
        <taxon>Magnoliopsida</taxon>
        <taxon>Ranunculales</taxon>
        <taxon>Papaveraceae</taxon>
        <taxon>Papaveroideae</taxon>
        <taxon>Papaver</taxon>
    </lineage>
</organism>
<dbReference type="AlphaFoldDB" id="A0AAD4XKV7"/>
<reference evidence="3" key="1">
    <citation type="submission" date="2022-04" db="EMBL/GenBank/DDBJ databases">
        <title>A functionally conserved STORR gene fusion in Papaver species that diverged 16.8 million years ago.</title>
        <authorList>
            <person name="Catania T."/>
        </authorList>
    </citation>
    <scope>NUCLEOTIDE SEQUENCE</scope>
    <source>
        <strain evidence="3">S-188037</strain>
    </source>
</reference>
<feature type="transmembrane region" description="Helical" evidence="2">
    <location>
        <begin position="9"/>
        <end position="28"/>
    </location>
</feature>
<dbReference type="EMBL" id="JAJJMB010008870">
    <property type="protein sequence ID" value="KAI3919829.1"/>
    <property type="molecule type" value="Genomic_DNA"/>
</dbReference>
<gene>
    <name evidence="3" type="ORF">MKW98_001085</name>
</gene>
<keyword evidence="2" id="KW-1133">Transmembrane helix</keyword>
<feature type="region of interest" description="Disordered" evidence="1">
    <location>
        <begin position="69"/>
        <end position="90"/>
    </location>
</feature>
<evidence type="ECO:0000256" key="1">
    <source>
        <dbReference type="SAM" id="MobiDB-lite"/>
    </source>
</evidence>